<dbReference type="EMBL" id="VTPC01089621">
    <property type="protein sequence ID" value="KAF2885807.1"/>
    <property type="molecule type" value="Genomic_DNA"/>
</dbReference>
<dbReference type="Proteomes" id="UP000801492">
    <property type="component" value="Unassembled WGS sequence"/>
</dbReference>
<sequence length="125" mass="14090">QLVVLNLAFNKDDVLLFYQNLQQLMEIYKCKAHCICNVGETGVSNVHIPKGQRQVGSLTTEELLLLRSTYNQECDQHIRSKRFHKVNISKLAEVHGKTYNNVATTGNGVKVLEVTGIYGTAHVYE</sequence>
<evidence type="ECO:0000313" key="2">
    <source>
        <dbReference type="Proteomes" id="UP000801492"/>
    </source>
</evidence>
<feature type="non-terminal residue" evidence="1">
    <location>
        <position position="125"/>
    </location>
</feature>
<proteinExistence type="predicted"/>
<evidence type="ECO:0000313" key="1">
    <source>
        <dbReference type="EMBL" id="KAF2885807.1"/>
    </source>
</evidence>
<keyword evidence="2" id="KW-1185">Reference proteome</keyword>
<name>A0A8K0G2C9_IGNLU</name>
<accession>A0A8K0G2C9</accession>
<gene>
    <name evidence="1" type="ORF">ILUMI_20366</name>
</gene>
<dbReference type="AlphaFoldDB" id="A0A8K0G2C9"/>
<comment type="caution">
    <text evidence="1">The sequence shown here is derived from an EMBL/GenBank/DDBJ whole genome shotgun (WGS) entry which is preliminary data.</text>
</comment>
<organism evidence="1 2">
    <name type="scientific">Ignelater luminosus</name>
    <name type="common">Cucubano</name>
    <name type="synonym">Pyrophorus luminosus</name>
    <dbReference type="NCBI Taxonomy" id="2038154"/>
    <lineage>
        <taxon>Eukaryota</taxon>
        <taxon>Metazoa</taxon>
        <taxon>Ecdysozoa</taxon>
        <taxon>Arthropoda</taxon>
        <taxon>Hexapoda</taxon>
        <taxon>Insecta</taxon>
        <taxon>Pterygota</taxon>
        <taxon>Neoptera</taxon>
        <taxon>Endopterygota</taxon>
        <taxon>Coleoptera</taxon>
        <taxon>Polyphaga</taxon>
        <taxon>Elateriformia</taxon>
        <taxon>Elateroidea</taxon>
        <taxon>Elateridae</taxon>
        <taxon>Agrypninae</taxon>
        <taxon>Pyrophorini</taxon>
        <taxon>Ignelater</taxon>
    </lineage>
</organism>
<reference evidence="1" key="1">
    <citation type="submission" date="2019-08" db="EMBL/GenBank/DDBJ databases">
        <title>The genome of the North American firefly Photinus pyralis.</title>
        <authorList>
            <consortium name="Photinus pyralis genome working group"/>
            <person name="Fallon T.R."/>
            <person name="Sander Lower S.E."/>
            <person name="Weng J.-K."/>
        </authorList>
    </citation>
    <scope>NUCLEOTIDE SEQUENCE</scope>
    <source>
        <strain evidence="1">TRF0915ILg1</strain>
        <tissue evidence="1">Whole body</tissue>
    </source>
</reference>
<protein>
    <submittedName>
        <fullName evidence="1">Uncharacterized protein</fullName>
    </submittedName>
</protein>